<dbReference type="Proteomes" id="UP000248857">
    <property type="component" value="Unassembled WGS sequence"/>
</dbReference>
<proteinExistence type="predicted"/>
<organism evidence="1 2">
    <name type="scientific">Acaryochloris thomasi RCC1774</name>
    <dbReference type="NCBI Taxonomy" id="1764569"/>
    <lineage>
        <taxon>Bacteria</taxon>
        <taxon>Bacillati</taxon>
        <taxon>Cyanobacteriota</taxon>
        <taxon>Cyanophyceae</taxon>
        <taxon>Acaryochloridales</taxon>
        <taxon>Acaryochloridaceae</taxon>
        <taxon>Acaryochloris</taxon>
        <taxon>Acaryochloris thomasi</taxon>
    </lineage>
</organism>
<dbReference type="RefSeq" id="WP_110987702.1">
    <property type="nucleotide sequence ID" value="NZ_CAWNWM010000014.1"/>
</dbReference>
<sequence>MPQTSLPEADTPLYSHPLPQIEQWLRDQGCTQDSEELDLWHLQHPQWRAELRLDVEELSVAYTGVEDGEQTVRRTFKYSFSRRDIEDAVFAGP</sequence>
<evidence type="ECO:0000313" key="1">
    <source>
        <dbReference type="EMBL" id="PZD71838.1"/>
    </source>
</evidence>
<comment type="caution">
    <text evidence="1">The sequence shown here is derived from an EMBL/GenBank/DDBJ whole genome shotgun (WGS) entry which is preliminary data.</text>
</comment>
<evidence type="ECO:0000313" key="2">
    <source>
        <dbReference type="Proteomes" id="UP000248857"/>
    </source>
</evidence>
<protein>
    <recommendedName>
        <fullName evidence="3">DUF3143 domain-containing protein</fullName>
    </recommendedName>
</protein>
<dbReference type="AlphaFoldDB" id="A0A2W1JDL4"/>
<gene>
    <name evidence="1" type="ORF">C1752_04472</name>
</gene>
<reference evidence="1 2" key="1">
    <citation type="journal article" date="2018" name="Sci. Rep.">
        <title>A novel species of the marine cyanobacterium Acaryochloris with a unique pigment content and lifestyle.</title>
        <authorList>
            <person name="Partensky F."/>
            <person name="Six C."/>
            <person name="Ratin M."/>
            <person name="Garczarek L."/>
            <person name="Vaulot D."/>
            <person name="Probert I."/>
            <person name="Calteau A."/>
            <person name="Gourvil P."/>
            <person name="Marie D."/>
            <person name="Grebert T."/>
            <person name="Bouchier C."/>
            <person name="Le Panse S."/>
            <person name="Gachenot M."/>
            <person name="Rodriguez F."/>
            <person name="Garrido J.L."/>
        </authorList>
    </citation>
    <scope>NUCLEOTIDE SEQUENCE [LARGE SCALE GENOMIC DNA]</scope>
    <source>
        <strain evidence="1 2">RCC1774</strain>
    </source>
</reference>
<dbReference type="PANTHER" id="PTHR35765:SF2">
    <property type="entry name" value="OS05G0569200 PROTEIN"/>
    <property type="match status" value="1"/>
</dbReference>
<dbReference type="OrthoDB" id="487334at2"/>
<evidence type="ECO:0008006" key="3">
    <source>
        <dbReference type="Google" id="ProtNLM"/>
    </source>
</evidence>
<dbReference type="Pfam" id="PF11341">
    <property type="entry name" value="DUF3143"/>
    <property type="match status" value="1"/>
</dbReference>
<dbReference type="InterPro" id="IPR021489">
    <property type="entry name" value="DUF3143"/>
</dbReference>
<accession>A0A2W1JDL4</accession>
<name>A0A2W1JDL4_9CYAN</name>
<dbReference type="PANTHER" id="PTHR35765">
    <property type="entry name" value="OS05G0569200 PROTEIN"/>
    <property type="match status" value="1"/>
</dbReference>
<dbReference type="EMBL" id="PQWO01000014">
    <property type="protein sequence ID" value="PZD71838.1"/>
    <property type="molecule type" value="Genomic_DNA"/>
</dbReference>
<keyword evidence="2" id="KW-1185">Reference proteome</keyword>